<reference evidence="1 2" key="1">
    <citation type="submission" date="2023-01" db="EMBL/GenBank/DDBJ databases">
        <title>Analysis of 21 Apiospora genomes using comparative genomics revels a genus with tremendous synthesis potential of carbohydrate active enzymes and secondary metabolites.</title>
        <authorList>
            <person name="Sorensen T."/>
        </authorList>
    </citation>
    <scope>NUCLEOTIDE SEQUENCE [LARGE SCALE GENOMIC DNA]</scope>
    <source>
        <strain evidence="1 2">CBS 135458</strain>
    </source>
</reference>
<proteinExistence type="predicted"/>
<comment type="caution">
    <text evidence="1">The sequence shown here is derived from an EMBL/GenBank/DDBJ whole genome shotgun (WGS) entry which is preliminary data.</text>
</comment>
<name>A0ABR1VS87_9PEZI</name>
<dbReference type="GeneID" id="92089482"/>
<keyword evidence="2" id="KW-1185">Reference proteome</keyword>
<dbReference type="EMBL" id="JAQQWL010000005">
    <property type="protein sequence ID" value="KAK8074111.1"/>
    <property type="molecule type" value="Genomic_DNA"/>
</dbReference>
<accession>A0ABR1VS87</accession>
<evidence type="ECO:0000313" key="2">
    <source>
        <dbReference type="Proteomes" id="UP001480595"/>
    </source>
</evidence>
<sequence>MASSMFLFRRSAKEISGTCDSVNVAFLRFQNGFALPQQWLRVTYRARIPSLAVFTILMDLAALSAPGSPRSTSRVGTNPGPDLLGLHFGWLRTQSSTQSLTCCRECAESVLGPNSAAVGKSPRSGLC</sequence>
<organism evidence="1 2">
    <name type="scientific">Apiospora phragmitis</name>
    <dbReference type="NCBI Taxonomy" id="2905665"/>
    <lineage>
        <taxon>Eukaryota</taxon>
        <taxon>Fungi</taxon>
        <taxon>Dikarya</taxon>
        <taxon>Ascomycota</taxon>
        <taxon>Pezizomycotina</taxon>
        <taxon>Sordariomycetes</taxon>
        <taxon>Xylariomycetidae</taxon>
        <taxon>Amphisphaeriales</taxon>
        <taxon>Apiosporaceae</taxon>
        <taxon>Apiospora</taxon>
    </lineage>
</organism>
<dbReference type="Proteomes" id="UP001480595">
    <property type="component" value="Unassembled WGS sequence"/>
</dbReference>
<evidence type="ECO:0000313" key="1">
    <source>
        <dbReference type="EMBL" id="KAK8074111.1"/>
    </source>
</evidence>
<dbReference type="RefSeq" id="XP_066718586.1">
    <property type="nucleotide sequence ID" value="XM_066856419.1"/>
</dbReference>
<gene>
    <name evidence="1" type="ORF">PG994_005010</name>
</gene>
<protein>
    <submittedName>
        <fullName evidence="1">Uncharacterized protein</fullName>
    </submittedName>
</protein>